<comment type="caution">
    <text evidence="9">The sequence shown here is derived from an EMBL/GenBank/DDBJ whole genome shotgun (WGS) entry which is preliminary data.</text>
</comment>
<protein>
    <submittedName>
        <fullName evidence="9">FUSC family protein</fullName>
    </submittedName>
</protein>
<dbReference type="AlphaFoldDB" id="A0A6N7W5X2"/>
<feature type="transmembrane region" description="Helical" evidence="7">
    <location>
        <begin position="97"/>
        <end position="121"/>
    </location>
</feature>
<comment type="subcellular location">
    <subcellularLocation>
        <location evidence="1">Cell membrane</location>
        <topology evidence="1">Multi-pass membrane protein</topology>
    </subcellularLocation>
</comment>
<evidence type="ECO:0000256" key="6">
    <source>
        <dbReference type="ARBA" id="ARBA00043993"/>
    </source>
</evidence>
<evidence type="ECO:0000256" key="3">
    <source>
        <dbReference type="ARBA" id="ARBA00022692"/>
    </source>
</evidence>
<dbReference type="GO" id="GO:0005886">
    <property type="term" value="C:plasma membrane"/>
    <property type="evidence" value="ECO:0007669"/>
    <property type="project" value="UniProtKB-SubCell"/>
</dbReference>
<evidence type="ECO:0000313" key="9">
    <source>
        <dbReference type="EMBL" id="MSS83893.1"/>
    </source>
</evidence>
<keyword evidence="2" id="KW-1003">Cell membrane</keyword>
<feature type="domain" description="Integral membrane bound transporter" evidence="8">
    <location>
        <begin position="327"/>
        <end position="452"/>
    </location>
</feature>
<accession>A0A6N7W5X2</accession>
<feature type="transmembrane region" description="Helical" evidence="7">
    <location>
        <begin position="386"/>
        <end position="405"/>
    </location>
</feature>
<gene>
    <name evidence="9" type="ORF">FYJ24_03770</name>
</gene>
<evidence type="ECO:0000256" key="2">
    <source>
        <dbReference type="ARBA" id="ARBA00022475"/>
    </source>
</evidence>
<dbReference type="RefSeq" id="WP_154543764.1">
    <property type="nucleotide sequence ID" value="NZ_VULO01000004.1"/>
</dbReference>
<feature type="transmembrane region" description="Helical" evidence="7">
    <location>
        <begin position="412"/>
        <end position="428"/>
    </location>
</feature>
<dbReference type="PANTHER" id="PTHR30509">
    <property type="entry name" value="P-HYDROXYBENZOIC ACID EFFLUX PUMP SUBUNIT-RELATED"/>
    <property type="match status" value="1"/>
</dbReference>
<evidence type="ECO:0000256" key="5">
    <source>
        <dbReference type="ARBA" id="ARBA00023136"/>
    </source>
</evidence>
<dbReference type="PANTHER" id="PTHR30509:SF9">
    <property type="entry name" value="MULTIDRUG RESISTANCE PROTEIN MDTO"/>
    <property type="match status" value="1"/>
</dbReference>
<feature type="transmembrane region" description="Helical" evidence="7">
    <location>
        <begin position="72"/>
        <end position="91"/>
    </location>
</feature>
<reference evidence="9 10" key="1">
    <citation type="submission" date="2019-08" db="EMBL/GenBank/DDBJ databases">
        <title>In-depth cultivation of the pig gut microbiome towards novel bacterial diversity and tailored functional studies.</title>
        <authorList>
            <person name="Wylensek D."/>
            <person name="Hitch T.C.A."/>
            <person name="Clavel T."/>
        </authorList>
    </citation>
    <scope>NUCLEOTIDE SEQUENCE [LARGE SCALE GENOMIC DNA]</scope>
    <source>
        <strain evidence="9 10">WB03_NA08</strain>
    </source>
</reference>
<evidence type="ECO:0000256" key="4">
    <source>
        <dbReference type="ARBA" id="ARBA00022989"/>
    </source>
</evidence>
<organism evidence="9 10">
    <name type="scientific">Scrofimicrobium canadense</name>
    <dbReference type="NCBI Taxonomy" id="2652290"/>
    <lineage>
        <taxon>Bacteria</taxon>
        <taxon>Bacillati</taxon>
        <taxon>Actinomycetota</taxon>
        <taxon>Actinomycetes</taxon>
        <taxon>Actinomycetales</taxon>
        <taxon>Actinomycetaceae</taxon>
        <taxon>Scrofimicrobium</taxon>
    </lineage>
</organism>
<evidence type="ECO:0000313" key="10">
    <source>
        <dbReference type="Proteomes" id="UP000470875"/>
    </source>
</evidence>
<keyword evidence="4 7" id="KW-1133">Transmembrane helix</keyword>
<proteinExistence type="inferred from homology"/>
<comment type="similarity">
    <text evidence="6">Belongs to the YccS/YhfK family.</text>
</comment>
<keyword evidence="5 7" id="KW-0472">Membrane</keyword>
<name>A0A6N7W5X2_9ACTO</name>
<evidence type="ECO:0000256" key="1">
    <source>
        <dbReference type="ARBA" id="ARBA00004651"/>
    </source>
</evidence>
<dbReference type="Proteomes" id="UP000470875">
    <property type="component" value="Unassembled WGS sequence"/>
</dbReference>
<sequence length="578" mass="63964">MRGAQIAWLKHTLSSSHPHLVWQSSLRAALTIGVPFFIGSATGFLPEAMWMSFAAMFFTASEKPGVLYQQTVRKVVFVAPCAFCSFFSGYISDITTWVHFVFLVVVAFFAGTLATWSQYFSTAAMQVMMITSMVTGMSDRPYWRYAIFFLMGAGLYAIGVIIQGIITQRVSEVSVLNTGITTLAKNCRQRAKRDSSQSRMENEQETSNFAAAFAQAAVPDLMFGRYREVLQALDQTYAQALLMDTPSDLLTLASALESLLQGNVKYTDLAAFPTLHRAYERYISSDDHSNREALLPETNALEIAHGKRWTSFALSSGVRLALCFSIGMLIGFLLPIDHLFWVATTVAMVMTPNMSAVVGRAVQRIVGAFVGVGLATVILWLDNSSFWLASWITIMAFALPWIGSASGVYKQFFMVPIVLFFGDIIIPGPHDPHYYGSERLLATVIAAIIIYVFGYLVWPKVREPEFQEYFVPLYKALTDYATLVQASGASLHTTFVQRERVYKQLSSFIQKLRVAVAEPPPTSNIAERWIPVAMSAAAMCDAATTYMEDSHNLDATGDSLDLATENLSKRVAFASSTV</sequence>
<evidence type="ECO:0000256" key="7">
    <source>
        <dbReference type="SAM" id="Phobius"/>
    </source>
</evidence>
<keyword evidence="10" id="KW-1185">Reference proteome</keyword>
<dbReference type="EMBL" id="VULO01000004">
    <property type="protein sequence ID" value="MSS83893.1"/>
    <property type="molecule type" value="Genomic_DNA"/>
</dbReference>
<feature type="transmembrane region" description="Helical" evidence="7">
    <location>
        <begin position="361"/>
        <end position="380"/>
    </location>
</feature>
<feature type="transmembrane region" description="Helical" evidence="7">
    <location>
        <begin position="142"/>
        <end position="166"/>
    </location>
</feature>
<dbReference type="Pfam" id="PF13515">
    <property type="entry name" value="FUSC_2"/>
    <property type="match status" value="1"/>
</dbReference>
<keyword evidence="3 7" id="KW-0812">Transmembrane</keyword>
<feature type="transmembrane region" description="Helical" evidence="7">
    <location>
        <begin position="440"/>
        <end position="458"/>
    </location>
</feature>
<dbReference type="InterPro" id="IPR049453">
    <property type="entry name" value="Memb_transporter_dom"/>
</dbReference>
<evidence type="ECO:0000259" key="8">
    <source>
        <dbReference type="Pfam" id="PF13515"/>
    </source>
</evidence>